<dbReference type="Proteomes" id="UP000027308">
    <property type="component" value="Chromosome"/>
</dbReference>
<sequence>MPTAEDNSPQADADHALAEFEYTLKGNRLKLTSRRIIRDIQRLIIPTDEVNGLGISLTYSPKRVEEGNNEFNLSEISKVIFMLSPFEEYDRAPSGTIEVKYQIIPEPTVDRVELSGLVRDGKVSNKTGDVLTFSGTFNYGFSVPLKR</sequence>
<dbReference type="GeneID" id="45625685"/>
<accession>A0A1N7U7R8</accession>
<dbReference type="AlphaFoldDB" id="A0A1N7U7R8"/>
<proteinExistence type="predicted"/>
<reference evidence="1 2" key="1">
    <citation type="submission" date="2014-05" db="EMBL/GenBank/DDBJ databases">
        <title>Pseudomonas simiae WCS417.</title>
        <authorList>
            <person name="Berendsen R.L."/>
        </authorList>
    </citation>
    <scope>NUCLEOTIDE SEQUENCE [LARGE SCALE GENOMIC DNA]</scope>
    <source>
        <strain evidence="1 2">WCS417</strain>
    </source>
</reference>
<organism evidence="1 2">
    <name type="scientific">Pseudomonas simiae</name>
    <dbReference type="NCBI Taxonomy" id="321846"/>
    <lineage>
        <taxon>Bacteria</taxon>
        <taxon>Pseudomonadati</taxon>
        <taxon>Pseudomonadota</taxon>
        <taxon>Gammaproteobacteria</taxon>
        <taxon>Pseudomonadales</taxon>
        <taxon>Pseudomonadaceae</taxon>
        <taxon>Pseudomonas</taxon>
    </lineage>
</organism>
<gene>
    <name evidence="1" type="ORF">PS417_26045</name>
</gene>
<dbReference type="RefSeq" id="WP_010207038.1">
    <property type="nucleotide sequence ID" value="NZ_CP005975.1"/>
</dbReference>
<protein>
    <submittedName>
        <fullName evidence="1">Uncharacterized protein</fullName>
    </submittedName>
</protein>
<dbReference type="EMBL" id="CP007637">
    <property type="protein sequence ID" value="AIB38977.1"/>
    <property type="molecule type" value="Genomic_DNA"/>
</dbReference>
<evidence type="ECO:0000313" key="2">
    <source>
        <dbReference type="Proteomes" id="UP000027308"/>
    </source>
</evidence>
<name>A0A1N7U7R8_9PSED</name>
<evidence type="ECO:0000313" key="1">
    <source>
        <dbReference type="EMBL" id="AIB38977.1"/>
    </source>
</evidence>